<evidence type="ECO:0000256" key="1">
    <source>
        <dbReference type="SAM" id="MobiDB-lite"/>
    </source>
</evidence>
<reference evidence="2 3" key="1">
    <citation type="submission" date="2013-11" db="EMBL/GenBank/DDBJ databases">
        <title>Draft genome sequence and annotation of the entomopathogenic bacterium, Xenorhabdus cabanillasi strain JM26.</title>
        <authorList>
            <person name="Gualtieri M."/>
            <person name="Ogier J.C."/>
            <person name="Pages S."/>
            <person name="Givaudan A."/>
            <person name="Gaudriault S."/>
        </authorList>
    </citation>
    <scope>NUCLEOTIDE SEQUENCE [LARGE SCALE GENOMIC DNA]</scope>
    <source>
        <strain evidence="2 3">JM26</strain>
    </source>
</reference>
<accession>W1JAQ5</accession>
<comment type="caution">
    <text evidence="2">The sequence shown here is derived from an EMBL/GenBank/DDBJ whole genome shotgun (WGS) entry which is preliminary data.</text>
</comment>
<proteinExistence type="predicted"/>
<name>W1JAQ5_9GAMM</name>
<gene>
    <name evidence="2" type="ORF">XCR1_810004</name>
</gene>
<sequence>MAENVQRPRTAKASNEAGDIGMSGNKERANRDLRDLRV</sequence>
<organism evidence="2 3">
    <name type="scientific">Xenorhabdus cabanillasii JM26</name>
    <dbReference type="NCBI Taxonomy" id="1427517"/>
    <lineage>
        <taxon>Bacteria</taxon>
        <taxon>Pseudomonadati</taxon>
        <taxon>Pseudomonadota</taxon>
        <taxon>Gammaproteobacteria</taxon>
        <taxon>Enterobacterales</taxon>
        <taxon>Morganellaceae</taxon>
        <taxon>Xenorhabdus</taxon>
    </lineage>
</organism>
<evidence type="ECO:0000313" key="3">
    <source>
        <dbReference type="Proteomes" id="UP000019197"/>
    </source>
</evidence>
<protein>
    <submittedName>
        <fullName evidence="2">Uncharacterized protein</fullName>
    </submittedName>
</protein>
<feature type="compositionally biased region" description="Basic and acidic residues" evidence="1">
    <location>
        <begin position="25"/>
        <end position="38"/>
    </location>
</feature>
<dbReference type="EMBL" id="CBXE010000477">
    <property type="protein sequence ID" value="CDL86951.1"/>
    <property type="molecule type" value="Genomic_DNA"/>
</dbReference>
<dbReference type="AlphaFoldDB" id="W1JAQ5"/>
<feature type="region of interest" description="Disordered" evidence="1">
    <location>
        <begin position="1"/>
        <end position="38"/>
    </location>
</feature>
<evidence type="ECO:0000313" key="2">
    <source>
        <dbReference type="EMBL" id="CDL86951.1"/>
    </source>
</evidence>
<dbReference type="Proteomes" id="UP000019197">
    <property type="component" value="Unassembled WGS sequence"/>
</dbReference>